<evidence type="ECO:0000313" key="2">
    <source>
        <dbReference type="Proteomes" id="UP001497516"/>
    </source>
</evidence>
<evidence type="ECO:0000313" key="1">
    <source>
        <dbReference type="EMBL" id="CAL1378751.1"/>
    </source>
</evidence>
<reference evidence="1 2" key="1">
    <citation type="submission" date="2024-04" db="EMBL/GenBank/DDBJ databases">
        <authorList>
            <person name="Fracassetti M."/>
        </authorList>
    </citation>
    <scope>NUCLEOTIDE SEQUENCE [LARGE SCALE GENOMIC DNA]</scope>
</reference>
<organism evidence="1 2">
    <name type="scientific">Linum trigynum</name>
    <dbReference type="NCBI Taxonomy" id="586398"/>
    <lineage>
        <taxon>Eukaryota</taxon>
        <taxon>Viridiplantae</taxon>
        <taxon>Streptophyta</taxon>
        <taxon>Embryophyta</taxon>
        <taxon>Tracheophyta</taxon>
        <taxon>Spermatophyta</taxon>
        <taxon>Magnoliopsida</taxon>
        <taxon>eudicotyledons</taxon>
        <taxon>Gunneridae</taxon>
        <taxon>Pentapetalae</taxon>
        <taxon>rosids</taxon>
        <taxon>fabids</taxon>
        <taxon>Malpighiales</taxon>
        <taxon>Linaceae</taxon>
        <taxon>Linum</taxon>
    </lineage>
</organism>
<dbReference type="AlphaFoldDB" id="A0AAV2DYM1"/>
<sequence length="102" mass="11449">MTFVNVFLRAASTVLSGEGEALVLVRGSIEQVQVAVEEVEEEQKEEESGVEVEVAVMEDNGRRRRKRGEVRGDVVVWWRQDRRCLATRWVFKGGRGSEGGKG</sequence>
<dbReference type="EMBL" id="OZ034816">
    <property type="protein sequence ID" value="CAL1378751.1"/>
    <property type="molecule type" value="Genomic_DNA"/>
</dbReference>
<name>A0AAV2DYM1_9ROSI</name>
<dbReference type="Proteomes" id="UP001497516">
    <property type="component" value="Chromosome 3"/>
</dbReference>
<keyword evidence="2" id="KW-1185">Reference proteome</keyword>
<accession>A0AAV2DYM1</accession>
<proteinExistence type="predicted"/>
<protein>
    <submittedName>
        <fullName evidence="1">Uncharacterized protein</fullName>
    </submittedName>
</protein>
<gene>
    <name evidence="1" type="ORF">LTRI10_LOCUS20312</name>
</gene>